<feature type="compositionally biased region" description="Low complexity" evidence="4">
    <location>
        <begin position="427"/>
        <end position="436"/>
    </location>
</feature>
<dbReference type="EMBL" id="CASHTH010003883">
    <property type="protein sequence ID" value="CAI8050695.1"/>
    <property type="molecule type" value="Genomic_DNA"/>
</dbReference>
<keyword evidence="3 6" id="KW-0647">Proteasome</keyword>
<feature type="region of interest" description="Disordered" evidence="4">
    <location>
        <begin position="395"/>
        <end position="464"/>
    </location>
</feature>
<dbReference type="InterPro" id="IPR036465">
    <property type="entry name" value="vWFA_dom_sf"/>
</dbReference>
<feature type="compositionally biased region" description="Basic and acidic residues" evidence="4">
    <location>
        <begin position="453"/>
        <end position="464"/>
    </location>
</feature>
<proteinExistence type="inferred from homology"/>
<gene>
    <name evidence="6" type="ORF">GBAR_LOCUS27811</name>
</gene>
<dbReference type="Pfam" id="PF13519">
    <property type="entry name" value="VWA_2"/>
    <property type="match status" value="1"/>
</dbReference>
<sequence>MGLEATVVCVDNSEWMRNGDFVPTRMQAQQDAVNVVCRMKTRQNAENTVGLLSLSDAQVHVTLTSDQNKIFKALQPLEPKGSVNFVTSLRIAHVSIIQTPLALKHRQNKNQKMKVVAFIGSPLTVSDKELTKLAKRLKKEKVTIDIVSFGETEENAEKLKKFIETLNGKDRTSHLVTAHPGPLLSDILLSSPIFTDEEGAPLVPLGQGFEFGIDPTEDPELAMALRVSMEEQRQRQEEEVRRATQQSNEQGPPPTITEDSGVVVSQEGGGILAQAQTAELPYNPVSHYNTTLPSVNIQLSSLQAFAGMATSELTEEQELALALQMSLQGAGMSGLLEQAMETETTPTVATDGGEPTGTTEVPEDSDSKYRLSYHIPLNSRQETLQLICHWSGDGGADAEQGVPGVCSEHSARGEPEQALRNLREMTEASTSSSAQAQGGGGGGGEGKEEEAMELEKTESKTKDQ</sequence>
<dbReference type="Gene3D" id="3.40.50.410">
    <property type="entry name" value="von Willebrand factor, type A domain"/>
    <property type="match status" value="1"/>
</dbReference>
<evidence type="ECO:0000256" key="1">
    <source>
        <dbReference type="ARBA" id="ARBA00005574"/>
    </source>
</evidence>
<dbReference type="SMART" id="SM00726">
    <property type="entry name" value="UIM"/>
    <property type="match status" value="2"/>
</dbReference>
<dbReference type="GO" id="GO:0005829">
    <property type="term" value="C:cytosol"/>
    <property type="evidence" value="ECO:0007669"/>
    <property type="project" value="TreeGrafter"/>
</dbReference>
<dbReference type="GO" id="GO:0008540">
    <property type="term" value="C:proteasome regulatory particle, base subcomplex"/>
    <property type="evidence" value="ECO:0007669"/>
    <property type="project" value="TreeGrafter"/>
</dbReference>
<dbReference type="InterPro" id="IPR003903">
    <property type="entry name" value="UIM_dom"/>
</dbReference>
<dbReference type="Pfam" id="PF02809">
    <property type="entry name" value="UIM"/>
    <property type="match status" value="2"/>
</dbReference>
<dbReference type="GO" id="GO:0031593">
    <property type="term" value="F:polyubiquitin modification-dependent protein binding"/>
    <property type="evidence" value="ECO:0007669"/>
    <property type="project" value="TreeGrafter"/>
</dbReference>
<dbReference type="PANTHER" id="PTHR10223:SF0">
    <property type="entry name" value="26S PROTEASOME NON-ATPASE REGULATORY SUBUNIT 4"/>
    <property type="match status" value="1"/>
</dbReference>
<protein>
    <recommendedName>
        <fullName evidence="2">26S proteasome non-ATPase regulatory subunit 4</fullName>
    </recommendedName>
</protein>
<dbReference type="AlphaFoldDB" id="A0AA35XGK5"/>
<evidence type="ECO:0000256" key="2">
    <source>
        <dbReference type="ARBA" id="ARBA00014934"/>
    </source>
</evidence>
<name>A0AA35XGK5_GEOBA</name>
<feature type="domain" description="VWFA" evidence="5">
    <location>
        <begin position="5"/>
        <end position="193"/>
    </location>
</feature>
<feature type="compositionally biased region" description="Basic and acidic residues" evidence="4">
    <location>
        <begin position="229"/>
        <end position="242"/>
    </location>
</feature>
<comment type="similarity">
    <text evidence="1">Belongs to the proteasome subunit S5A family.</text>
</comment>
<evidence type="ECO:0000313" key="7">
    <source>
        <dbReference type="Proteomes" id="UP001174909"/>
    </source>
</evidence>
<dbReference type="PROSITE" id="PS50330">
    <property type="entry name" value="UIM"/>
    <property type="match status" value="2"/>
</dbReference>
<comment type="caution">
    <text evidence="6">The sequence shown here is derived from an EMBL/GenBank/DDBJ whole genome shotgun (WGS) entry which is preliminary data.</text>
</comment>
<dbReference type="InterPro" id="IPR002035">
    <property type="entry name" value="VWF_A"/>
</dbReference>
<dbReference type="Proteomes" id="UP001174909">
    <property type="component" value="Unassembled WGS sequence"/>
</dbReference>
<reference evidence="6" key="1">
    <citation type="submission" date="2023-03" db="EMBL/GenBank/DDBJ databases">
        <authorList>
            <person name="Steffen K."/>
            <person name="Cardenas P."/>
        </authorList>
    </citation>
    <scope>NUCLEOTIDE SEQUENCE</scope>
</reference>
<dbReference type="SUPFAM" id="SSF53300">
    <property type="entry name" value="vWA-like"/>
    <property type="match status" value="1"/>
</dbReference>
<dbReference type="Gene3D" id="1.10.287.3990">
    <property type="match status" value="1"/>
</dbReference>
<dbReference type="PANTHER" id="PTHR10223">
    <property type="entry name" value="26S PROTEASOME NON-ATPASE REGULATORY SUBUNIT 4"/>
    <property type="match status" value="1"/>
</dbReference>
<dbReference type="FunFam" id="3.40.50.410:FF:000005">
    <property type="entry name" value="26S proteasome non-ATPase regulatory subunit 4"/>
    <property type="match status" value="1"/>
</dbReference>
<dbReference type="InterPro" id="IPR027040">
    <property type="entry name" value="PSMD4"/>
</dbReference>
<dbReference type="GO" id="GO:0043161">
    <property type="term" value="P:proteasome-mediated ubiquitin-dependent protein catabolic process"/>
    <property type="evidence" value="ECO:0007669"/>
    <property type="project" value="TreeGrafter"/>
</dbReference>
<evidence type="ECO:0000256" key="4">
    <source>
        <dbReference type="SAM" id="MobiDB-lite"/>
    </source>
</evidence>
<feature type="region of interest" description="Disordered" evidence="4">
    <location>
        <begin position="229"/>
        <end position="261"/>
    </location>
</feature>
<feature type="region of interest" description="Disordered" evidence="4">
    <location>
        <begin position="343"/>
        <end position="368"/>
    </location>
</feature>
<feature type="compositionally biased region" description="Basic and acidic residues" evidence="4">
    <location>
        <begin position="409"/>
        <end position="426"/>
    </location>
</feature>
<evidence type="ECO:0000259" key="5">
    <source>
        <dbReference type="PROSITE" id="PS50234"/>
    </source>
</evidence>
<dbReference type="PROSITE" id="PS50234">
    <property type="entry name" value="VWFA"/>
    <property type="match status" value="1"/>
</dbReference>
<evidence type="ECO:0000256" key="3">
    <source>
        <dbReference type="ARBA" id="ARBA00022942"/>
    </source>
</evidence>
<evidence type="ECO:0000313" key="6">
    <source>
        <dbReference type="EMBL" id="CAI8050695.1"/>
    </source>
</evidence>
<accession>A0AA35XGK5</accession>
<keyword evidence="7" id="KW-1185">Reference proteome</keyword>
<organism evidence="6 7">
    <name type="scientific">Geodia barretti</name>
    <name type="common">Barrett's horny sponge</name>
    <dbReference type="NCBI Taxonomy" id="519541"/>
    <lineage>
        <taxon>Eukaryota</taxon>
        <taxon>Metazoa</taxon>
        <taxon>Porifera</taxon>
        <taxon>Demospongiae</taxon>
        <taxon>Heteroscleromorpha</taxon>
        <taxon>Tetractinellida</taxon>
        <taxon>Astrophorina</taxon>
        <taxon>Geodiidae</taxon>
        <taxon>Geodia</taxon>
    </lineage>
</organism>
<dbReference type="GO" id="GO:0005634">
    <property type="term" value="C:nucleus"/>
    <property type="evidence" value="ECO:0007669"/>
    <property type="project" value="TreeGrafter"/>
</dbReference>